<dbReference type="EMBL" id="BDDD01000884">
    <property type="protein sequence ID" value="GAV71190.1"/>
    <property type="molecule type" value="Genomic_DNA"/>
</dbReference>
<evidence type="ECO:0000256" key="1">
    <source>
        <dbReference type="PROSITE-ProRule" id="PRU00325"/>
    </source>
</evidence>
<dbReference type="PROSITE" id="PS50966">
    <property type="entry name" value="ZF_SWIM"/>
    <property type="match status" value="1"/>
</dbReference>
<keyword evidence="1" id="KW-0863">Zinc-finger</keyword>
<reference evidence="5" key="1">
    <citation type="submission" date="2016-04" db="EMBL/GenBank/DDBJ databases">
        <title>Cephalotus genome sequencing.</title>
        <authorList>
            <person name="Fukushima K."/>
            <person name="Hasebe M."/>
            <person name="Fang X."/>
        </authorList>
    </citation>
    <scope>NUCLEOTIDE SEQUENCE [LARGE SCALE GENOMIC DNA]</scope>
    <source>
        <strain evidence="5">cv. St1</strain>
    </source>
</reference>
<keyword evidence="5" id="KW-1185">Reference proteome</keyword>
<comment type="caution">
    <text evidence="4">The sequence shown here is derived from an EMBL/GenBank/DDBJ whole genome shotgun (WGS) entry which is preliminary data.</text>
</comment>
<organism evidence="4 5">
    <name type="scientific">Cephalotus follicularis</name>
    <name type="common">Albany pitcher plant</name>
    <dbReference type="NCBI Taxonomy" id="3775"/>
    <lineage>
        <taxon>Eukaryota</taxon>
        <taxon>Viridiplantae</taxon>
        <taxon>Streptophyta</taxon>
        <taxon>Embryophyta</taxon>
        <taxon>Tracheophyta</taxon>
        <taxon>Spermatophyta</taxon>
        <taxon>Magnoliopsida</taxon>
        <taxon>eudicotyledons</taxon>
        <taxon>Gunneridae</taxon>
        <taxon>Pentapetalae</taxon>
        <taxon>rosids</taxon>
        <taxon>fabids</taxon>
        <taxon>Oxalidales</taxon>
        <taxon>Cephalotaceae</taxon>
        <taxon>Cephalotus</taxon>
    </lineage>
</organism>
<protein>
    <recommendedName>
        <fullName evidence="3">SWIM-type domain-containing protein</fullName>
    </recommendedName>
</protein>
<dbReference type="GO" id="GO:0008270">
    <property type="term" value="F:zinc ion binding"/>
    <property type="evidence" value="ECO:0007669"/>
    <property type="project" value="UniProtKB-KW"/>
</dbReference>
<keyword evidence="2" id="KW-1133">Transmembrane helix</keyword>
<evidence type="ECO:0000259" key="3">
    <source>
        <dbReference type="PROSITE" id="PS50966"/>
    </source>
</evidence>
<evidence type="ECO:0000313" key="4">
    <source>
        <dbReference type="EMBL" id="GAV71190.1"/>
    </source>
</evidence>
<keyword evidence="2" id="KW-0472">Membrane</keyword>
<name>A0A1Q3BTB1_CEPFO</name>
<keyword evidence="2" id="KW-0812">Transmembrane</keyword>
<dbReference type="AlphaFoldDB" id="A0A1Q3BTB1"/>
<dbReference type="PANTHER" id="PTHR31973">
    <property type="entry name" value="POLYPROTEIN, PUTATIVE-RELATED"/>
    <property type="match status" value="1"/>
</dbReference>
<dbReference type="PANTHER" id="PTHR31973:SF187">
    <property type="entry name" value="MUTATOR TRANSPOSASE MUDRA PROTEIN"/>
    <property type="match status" value="1"/>
</dbReference>
<dbReference type="STRING" id="3775.A0A1Q3BTB1"/>
<dbReference type="InParanoid" id="A0A1Q3BTB1"/>
<proteinExistence type="predicted"/>
<dbReference type="InterPro" id="IPR007527">
    <property type="entry name" value="Znf_SWIM"/>
</dbReference>
<evidence type="ECO:0000256" key="2">
    <source>
        <dbReference type="SAM" id="Phobius"/>
    </source>
</evidence>
<sequence>MTRIEKRYCEGCSWERKGIKVTPYAQKRLSKAVKDARYCLLAPASSEEFQVMENGKQYAVNFRDKYCSYQEWSISGLPCRHVVACVPRTRGKLEDLCDEYFSVKSYLKTYEIVIHPLPEADPDAHNDIEKLQPPPFKRLAGRPRSIRRRTSCEPTPNRRSSTVRCSICKHFLHNKKGCQRAPINDRSSQKVLQPINIYTYIFITCILSNAIKMMLL</sequence>
<gene>
    <name evidence="4" type="ORF">CFOL_v3_14684</name>
</gene>
<feature type="domain" description="SWIM-type" evidence="3">
    <location>
        <begin position="58"/>
        <end position="90"/>
    </location>
</feature>
<dbReference type="Proteomes" id="UP000187406">
    <property type="component" value="Unassembled WGS sequence"/>
</dbReference>
<feature type="transmembrane region" description="Helical" evidence="2">
    <location>
        <begin position="197"/>
        <end position="215"/>
    </location>
</feature>
<keyword evidence="1" id="KW-0862">Zinc</keyword>
<accession>A0A1Q3BTB1</accession>
<dbReference type="OrthoDB" id="852297at2759"/>
<evidence type="ECO:0000313" key="5">
    <source>
        <dbReference type="Proteomes" id="UP000187406"/>
    </source>
</evidence>
<keyword evidence="1" id="KW-0479">Metal-binding</keyword>